<feature type="compositionally biased region" description="Polar residues" evidence="1">
    <location>
        <begin position="513"/>
        <end position="522"/>
    </location>
</feature>
<dbReference type="InParanoid" id="A0A2R5GFQ8"/>
<dbReference type="InterPro" id="IPR058565">
    <property type="entry name" value="Ig_TRAPPC9_Trs120_1st"/>
</dbReference>
<evidence type="ECO:0000259" key="3">
    <source>
        <dbReference type="Pfam" id="PF26254"/>
    </source>
</evidence>
<dbReference type="PANTHER" id="PTHR21512">
    <property type="entry name" value="TRAFFICKING PROTEIN PARTICLE COMPLEX SUBUNIT 9"/>
    <property type="match status" value="1"/>
</dbReference>
<dbReference type="InterPro" id="IPR058563">
    <property type="entry name" value="Trs120_TRAPPC9_N"/>
</dbReference>
<dbReference type="OrthoDB" id="27962at2759"/>
<feature type="domain" description="Trs120/TRAPPC9 first Ig-like" evidence="3">
    <location>
        <begin position="767"/>
        <end position="862"/>
    </location>
</feature>
<dbReference type="InterPro" id="IPR013935">
    <property type="entry name" value="Trs120_TRAPPC9"/>
</dbReference>
<evidence type="ECO:0000259" key="2">
    <source>
        <dbReference type="Pfam" id="PF08626"/>
    </source>
</evidence>
<feature type="region of interest" description="Disordered" evidence="1">
    <location>
        <begin position="67"/>
        <end position="95"/>
    </location>
</feature>
<dbReference type="Pfam" id="PF08626">
    <property type="entry name" value="TRAPPC9-Trs120"/>
    <property type="match status" value="1"/>
</dbReference>
<comment type="caution">
    <text evidence="4">The sequence shown here is derived from an EMBL/GenBank/DDBJ whole genome shotgun (WGS) entry which is preliminary data.</text>
</comment>
<evidence type="ECO:0000256" key="1">
    <source>
        <dbReference type="SAM" id="MobiDB-lite"/>
    </source>
</evidence>
<accession>A0A2R5GFQ8</accession>
<dbReference type="Pfam" id="PF26254">
    <property type="entry name" value="Ig_TRAPPC9-Trs120_1st"/>
    <property type="match status" value="1"/>
</dbReference>
<feature type="domain" description="Trs120/TRAPPC9 N-terminal" evidence="2">
    <location>
        <begin position="121"/>
        <end position="428"/>
    </location>
</feature>
<protein>
    <submittedName>
        <fullName evidence="4">Trafficking protein particle complex subunit 9</fullName>
    </submittedName>
</protein>
<sequence length="1322" mass="143721">MRFDARTDSEEPIWITMVQHLCWASDEVFREVTELIEFGASAELLKLTLEELQLQKFATVNTTARGTAGGAAPGGEAGKGGSTSPSQGTGARGNNTAQADVENLDLGVKLAPGSVLGQNLVRHACIRVLVVPVGPISVSKFGSYFATLCRFTKLSTRLVTPYAGSRESDALAWRSWQDGVLRFKFVVQGAADDDAGQSLGELGWHNLQPHRRVSAVIGICDWPKVTNIDAALEEFEAAVRQYPQGTLSRWCAFNMTDSQSLDQDALAALLGRGMEIFDAEKTYEDGSSNYDLRMEMILCNLSTTLLEKYDKIISEGRAMVTHVENKSKPLPQLTATNATVESDSFLNMVMHGTTYPGDDAVSHRLNDQKTRARMAGRIRAWIAGYALLAGSPQDALELHNAAIRSCASAADAIWHAVALEGSASALYLARLFPDEEPRFLSDVAEALRKASALYAKHPHFWPLESDVALKLAAYSPADSVKVLASLSSKAAIQLRNAQTKSIVHKKRSRDPESASSNGSNGPRSFGKAIASARSGNGAGAGAGIGSTPSSRDNSFSSERNLESELEDEEVAMRAASLLFRDVCLQSAMIFEHRGYPRKASFMLQQAAAHEYDWTDGLVLYQLAGERLGILPRFSIGNDDSDVLEGADLSEQKKKSLACDHVAWVALKRTMLQILVDAAQNAGRGQLAIDYTLQLLQLLQNNHDKANQTELSEVILSCVGSGGFTYLHKPCPFPAIEAMVLIDAAPPLELHKRTRRRGSSAAPAPASLFYSPFAAQSNQGTKLDKTWPQNEIFSVLVTLSNPMAFPVRVDSISLDVDPKDNVECHRASLRLRPHEKGHRVSLSARPLACGQYSIRGCNVSALGLKSHHAIADSFNVLIVPVMPCLAFEHLTHRQSVALRSPTELFEGELLPIECEMHGTSGVHITDIELTASVAFEAPNAEIYRRNLVPETYASSSATSLLDLFAFEDSEARDSDASSEFSSASSAADYLITSSSKLLSQRPKVNRVVLQLEETNRKLQSALESLNGELSAPQRFQLVLRACRGCKNASVEITYSAADLDFERRYAMSFDLHVQPSMQVISIDILPDPVRANDRSSFLVLLDVKNDASQSFELRAVATDEASTSWTKSRGASPAQVQAGPFSVHRLAIRVEKESDRPIEDVLAWVDEKVRVEWIMSTDPSRKGRVVLATAVLAPAAADRLNSGLLALSVSQTKGASEISITVQNRSKTEVLRDLSVSLYVRPGPVSEHLLWDGALSVLIPKVPPQGEQVNVVTYSMLLKADQVLGDDHLDVLEVVLLAVESSGAQRVWSTSASFSLADLLRDG</sequence>
<dbReference type="GO" id="GO:0005802">
    <property type="term" value="C:trans-Golgi network"/>
    <property type="evidence" value="ECO:0007669"/>
    <property type="project" value="TreeGrafter"/>
</dbReference>
<reference evidence="4 5" key="1">
    <citation type="submission" date="2017-12" db="EMBL/GenBank/DDBJ databases">
        <title>Sequencing, de novo assembly and annotation of complete genome of a new Thraustochytrid species, strain FCC1311.</title>
        <authorList>
            <person name="Sedici K."/>
            <person name="Godart F."/>
            <person name="Aiese Cigliano R."/>
            <person name="Sanseverino W."/>
            <person name="Barakat M."/>
            <person name="Ortet P."/>
            <person name="Marechal E."/>
            <person name="Cagnac O."/>
            <person name="Amato A."/>
        </authorList>
    </citation>
    <scope>NUCLEOTIDE SEQUENCE [LARGE SCALE GENOMIC DNA]</scope>
</reference>
<feature type="compositionally biased region" description="Polar residues" evidence="1">
    <location>
        <begin position="84"/>
        <end position="95"/>
    </location>
</feature>
<gene>
    <name evidence="4" type="ORF">FCC1311_059632</name>
</gene>
<dbReference type="Proteomes" id="UP000241890">
    <property type="component" value="Unassembled WGS sequence"/>
</dbReference>
<proteinExistence type="predicted"/>
<feature type="region of interest" description="Disordered" evidence="1">
    <location>
        <begin position="499"/>
        <end position="562"/>
    </location>
</feature>
<evidence type="ECO:0000313" key="4">
    <source>
        <dbReference type="EMBL" id="GBG29742.1"/>
    </source>
</evidence>
<dbReference type="PANTHER" id="PTHR21512:SF5">
    <property type="entry name" value="TRAFFICKING PROTEIN PARTICLE COMPLEX SUBUNIT 9"/>
    <property type="match status" value="1"/>
</dbReference>
<name>A0A2R5GFQ8_9STRA</name>
<dbReference type="EMBL" id="BEYU01000065">
    <property type="protein sequence ID" value="GBG29742.1"/>
    <property type="molecule type" value="Genomic_DNA"/>
</dbReference>
<evidence type="ECO:0000313" key="5">
    <source>
        <dbReference type="Proteomes" id="UP000241890"/>
    </source>
</evidence>
<keyword evidence="5" id="KW-1185">Reference proteome</keyword>
<organism evidence="4 5">
    <name type="scientific">Hondaea fermentalgiana</name>
    <dbReference type="NCBI Taxonomy" id="2315210"/>
    <lineage>
        <taxon>Eukaryota</taxon>
        <taxon>Sar</taxon>
        <taxon>Stramenopiles</taxon>
        <taxon>Bigyra</taxon>
        <taxon>Labyrinthulomycetes</taxon>
        <taxon>Thraustochytrida</taxon>
        <taxon>Thraustochytriidae</taxon>
        <taxon>Hondaea</taxon>
    </lineage>
</organism>
<feature type="compositionally biased region" description="Gly residues" evidence="1">
    <location>
        <begin position="67"/>
        <end position="81"/>
    </location>
</feature>